<dbReference type="EMBL" id="WSFO01000007">
    <property type="protein sequence ID" value="KAE9629280.1"/>
    <property type="molecule type" value="Genomic_DNA"/>
</dbReference>
<dbReference type="InterPro" id="IPR023606">
    <property type="entry name" value="CoA-Trfase_III_dom_1_sf"/>
</dbReference>
<name>A0A6A4RGJ6_9RHOB</name>
<reference evidence="2 3" key="1">
    <citation type="submission" date="2019-12" db="EMBL/GenBank/DDBJ databases">
        <authorList>
            <person name="Zhang Y.-J."/>
        </authorList>
    </citation>
    <scope>NUCLEOTIDE SEQUENCE [LARGE SCALE GENOMIC DNA]</scope>
    <source>
        <strain evidence="2 3">H18S-6</strain>
    </source>
</reference>
<dbReference type="SUPFAM" id="SSF89796">
    <property type="entry name" value="CoA-transferase family III (CaiB/BaiF)"/>
    <property type="match status" value="1"/>
</dbReference>
<dbReference type="PANTHER" id="PTHR48207">
    <property type="entry name" value="SUCCINATE--HYDROXYMETHYLGLUTARATE COA-TRANSFERASE"/>
    <property type="match status" value="1"/>
</dbReference>
<protein>
    <submittedName>
        <fullName evidence="2">CoA transferase</fullName>
    </submittedName>
</protein>
<accession>A0A6A4RGJ6</accession>
<dbReference type="Gene3D" id="3.40.50.10540">
    <property type="entry name" value="Crotonobetainyl-coa:carnitine coa-transferase, domain 1"/>
    <property type="match status" value="1"/>
</dbReference>
<sequence length="399" mass="43066">MAMNNSGLLKGIRVLDLTRVMSGPFCTSMLADLGAEIIKIEMPGFGDEARHFGPYQEDESTYFMMLNRRKKSVTVNMKEQQGRDIVKALVPQCDVIVENFRPGVMQRLGLGEDAVRALNPTIIYASISGFGQDSPLKNWPAFDLVIQAMGGLMSLTGPKGGPATAVGESMADVCSGMFGAFGIVSALFDRERSGKGHSVDVAMLDSIMAMQLTGLSRQLYAGDTPKPVGNRHPVTYPVDSFATQDGDIVMVCFSQGAFRALCRVMEQPDLADDARFKTNDNRNANEDALRAIITNWAATQTQDALVETLQSAGIPAGPVWTLQDLTQSDHVAERGLVTEGAHQKFGKVPLVPQPVKFNGTAHVGEAFVPTLGEHTDEVLGELLDLDHAEIGALRANKVI</sequence>
<dbReference type="RefSeq" id="WP_158979893.1">
    <property type="nucleotide sequence ID" value="NZ_WSFO01000007.1"/>
</dbReference>
<dbReference type="GO" id="GO:0008410">
    <property type="term" value="F:CoA-transferase activity"/>
    <property type="evidence" value="ECO:0007669"/>
    <property type="project" value="TreeGrafter"/>
</dbReference>
<gene>
    <name evidence="2" type="ORF">GP644_12735</name>
</gene>
<dbReference type="PANTHER" id="PTHR48207:SF3">
    <property type="entry name" value="SUCCINATE--HYDROXYMETHYLGLUTARATE COA-TRANSFERASE"/>
    <property type="match status" value="1"/>
</dbReference>
<dbReference type="AlphaFoldDB" id="A0A6A4RGJ6"/>
<dbReference type="Pfam" id="PF02515">
    <property type="entry name" value="CoA_transf_3"/>
    <property type="match status" value="1"/>
</dbReference>
<evidence type="ECO:0000313" key="3">
    <source>
        <dbReference type="Proteomes" id="UP000441586"/>
    </source>
</evidence>
<dbReference type="Gene3D" id="3.30.1540.10">
    <property type="entry name" value="formyl-coa transferase, domain 3"/>
    <property type="match status" value="1"/>
</dbReference>
<organism evidence="2 3">
    <name type="scientific">Parasedimentitalea maritima</name>
    <dbReference type="NCBI Taxonomy" id="2578117"/>
    <lineage>
        <taxon>Bacteria</taxon>
        <taxon>Pseudomonadati</taxon>
        <taxon>Pseudomonadota</taxon>
        <taxon>Alphaproteobacteria</taxon>
        <taxon>Rhodobacterales</taxon>
        <taxon>Paracoccaceae</taxon>
        <taxon>Parasedimentitalea</taxon>
    </lineage>
</organism>
<dbReference type="InterPro" id="IPR050483">
    <property type="entry name" value="CoA-transferase_III_domain"/>
</dbReference>
<dbReference type="InterPro" id="IPR044855">
    <property type="entry name" value="CoA-Trfase_III_dom3_sf"/>
</dbReference>
<keyword evidence="1 2" id="KW-0808">Transferase</keyword>
<evidence type="ECO:0000313" key="2">
    <source>
        <dbReference type="EMBL" id="KAE9629280.1"/>
    </source>
</evidence>
<evidence type="ECO:0000256" key="1">
    <source>
        <dbReference type="ARBA" id="ARBA00022679"/>
    </source>
</evidence>
<dbReference type="InterPro" id="IPR003673">
    <property type="entry name" value="CoA-Trfase_fam_III"/>
</dbReference>
<dbReference type="Proteomes" id="UP000441586">
    <property type="component" value="Unassembled WGS sequence"/>
</dbReference>
<proteinExistence type="predicted"/>
<comment type="caution">
    <text evidence="2">The sequence shown here is derived from an EMBL/GenBank/DDBJ whole genome shotgun (WGS) entry which is preliminary data.</text>
</comment>